<dbReference type="SMART" id="SM00822">
    <property type="entry name" value="PKS_KR"/>
    <property type="match status" value="1"/>
</dbReference>
<dbReference type="Pfam" id="PF13561">
    <property type="entry name" value="adh_short_C2"/>
    <property type="match status" value="1"/>
</dbReference>
<dbReference type="EMBL" id="VGLS01000818">
    <property type="protein sequence ID" value="MBM3226182.1"/>
    <property type="molecule type" value="Genomic_DNA"/>
</dbReference>
<evidence type="ECO:0000313" key="4">
    <source>
        <dbReference type="Proteomes" id="UP000712673"/>
    </source>
</evidence>
<dbReference type="Gene3D" id="3.40.50.720">
    <property type="entry name" value="NAD(P)-binding Rossmann-like Domain"/>
    <property type="match status" value="1"/>
</dbReference>
<dbReference type="InterPro" id="IPR002347">
    <property type="entry name" value="SDR_fam"/>
</dbReference>
<dbReference type="GO" id="GO:0016616">
    <property type="term" value="F:oxidoreductase activity, acting on the CH-OH group of donors, NAD or NADP as acceptor"/>
    <property type="evidence" value="ECO:0007669"/>
    <property type="project" value="TreeGrafter"/>
</dbReference>
<dbReference type="PANTHER" id="PTHR42760:SF96">
    <property type="entry name" value="3-OXOACYL-[ACYL-CARRIER-PROTEIN] REDUCTASE FABG"/>
    <property type="match status" value="1"/>
</dbReference>
<reference evidence="3" key="1">
    <citation type="submission" date="2019-03" db="EMBL/GenBank/DDBJ databases">
        <title>Lake Tanganyika Metagenome-Assembled Genomes (MAGs).</title>
        <authorList>
            <person name="Tran P."/>
        </authorList>
    </citation>
    <scope>NUCLEOTIDE SEQUENCE</scope>
    <source>
        <strain evidence="3">K_DeepCast_65m_m2_066</strain>
    </source>
</reference>
<dbReference type="InterPro" id="IPR057326">
    <property type="entry name" value="KR_dom"/>
</dbReference>
<dbReference type="SUPFAM" id="SSF51735">
    <property type="entry name" value="NAD(P)-binding Rossmann-fold domains"/>
    <property type="match status" value="1"/>
</dbReference>
<name>A0A938B2J8_UNCTE</name>
<evidence type="ECO:0000259" key="2">
    <source>
        <dbReference type="SMART" id="SM00822"/>
    </source>
</evidence>
<dbReference type="FunFam" id="3.40.50.720:FF:000084">
    <property type="entry name" value="Short-chain dehydrogenase reductase"/>
    <property type="match status" value="1"/>
</dbReference>
<comment type="similarity">
    <text evidence="1">Belongs to the short-chain dehydrogenases/reductases (SDR) family.</text>
</comment>
<organism evidence="3 4">
    <name type="scientific">Tectimicrobiota bacterium</name>
    <dbReference type="NCBI Taxonomy" id="2528274"/>
    <lineage>
        <taxon>Bacteria</taxon>
        <taxon>Pseudomonadati</taxon>
        <taxon>Nitrospinota/Tectimicrobiota group</taxon>
        <taxon>Candidatus Tectimicrobiota</taxon>
    </lineage>
</organism>
<sequence>MHAQRCCGTIALHLPHGSIMPRRFAASARERNTTMELEGQVAIVTGAGRGIGRATALELARMGAHIVVAELDPTSAQRTVEEVRATGRRALVVPTDVTSRDALRTMVERTRAEFARLDILINNAGIYRAAASLDITEEHWDTVLNINAKAVFFASQAVLPTMIAQRRGAIVSLASMAGKVGSRTNLPYNASKAAVISITKSLALAHAADGIRVNCVCPGYVETAMWQAVARDQGALLGLSPEDFTEQRAAQVPLGRMEHPEDVAKVIGFLASDRAGYMTGQAINVTGGLIMH</sequence>
<dbReference type="NCBIfam" id="NF005559">
    <property type="entry name" value="PRK07231.1"/>
    <property type="match status" value="1"/>
</dbReference>
<accession>A0A938B2J8</accession>
<gene>
    <name evidence="3" type="ORF">FJZ47_20645</name>
</gene>
<dbReference type="PANTHER" id="PTHR42760">
    <property type="entry name" value="SHORT-CHAIN DEHYDROGENASES/REDUCTASES FAMILY MEMBER"/>
    <property type="match status" value="1"/>
</dbReference>
<dbReference type="AlphaFoldDB" id="A0A938B2J8"/>
<evidence type="ECO:0000313" key="3">
    <source>
        <dbReference type="EMBL" id="MBM3226182.1"/>
    </source>
</evidence>
<feature type="domain" description="Ketoreductase" evidence="2">
    <location>
        <begin position="40"/>
        <end position="229"/>
    </location>
</feature>
<protein>
    <submittedName>
        <fullName evidence="3">SDR family oxidoreductase</fullName>
    </submittedName>
</protein>
<dbReference type="InterPro" id="IPR020904">
    <property type="entry name" value="Sc_DH/Rdtase_CS"/>
</dbReference>
<dbReference type="PROSITE" id="PS00061">
    <property type="entry name" value="ADH_SHORT"/>
    <property type="match status" value="1"/>
</dbReference>
<dbReference type="PRINTS" id="PR00080">
    <property type="entry name" value="SDRFAMILY"/>
</dbReference>
<proteinExistence type="inferred from homology"/>
<evidence type="ECO:0000256" key="1">
    <source>
        <dbReference type="ARBA" id="ARBA00006484"/>
    </source>
</evidence>
<comment type="caution">
    <text evidence="3">The sequence shown here is derived from an EMBL/GenBank/DDBJ whole genome shotgun (WGS) entry which is preliminary data.</text>
</comment>
<dbReference type="InterPro" id="IPR036291">
    <property type="entry name" value="NAD(P)-bd_dom_sf"/>
</dbReference>
<dbReference type="PRINTS" id="PR00081">
    <property type="entry name" value="GDHRDH"/>
</dbReference>
<dbReference type="Proteomes" id="UP000712673">
    <property type="component" value="Unassembled WGS sequence"/>
</dbReference>
<dbReference type="GO" id="GO:0030497">
    <property type="term" value="P:fatty acid elongation"/>
    <property type="evidence" value="ECO:0007669"/>
    <property type="project" value="TreeGrafter"/>
</dbReference>